<keyword evidence="1" id="KW-1133">Transmembrane helix</keyword>
<proteinExistence type="predicted"/>
<evidence type="ECO:0000313" key="2">
    <source>
        <dbReference type="EMBL" id="MFB4197735.1"/>
    </source>
</evidence>
<sequence>MAYRYRCRICRTSSPAVTSLAEARTARDHHRAVAHGGHLPDGDAIQREAGRPTGHQLVVGVAVLLVLAVIGWLRTH</sequence>
<evidence type="ECO:0000256" key="1">
    <source>
        <dbReference type="SAM" id="Phobius"/>
    </source>
</evidence>
<name>A0ABV4ZUD3_9ACTN</name>
<dbReference type="RefSeq" id="WP_375066315.1">
    <property type="nucleotide sequence ID" value="NZ_JBHGBT010000046.1"/>
</dbReference>
<protein>
    <submittedName>
        <fullName evidence="2">Uncharacterized protein</fullName>
    </submittedName>
</protein>
<keyword evidence="1" id="KW-0812">Transmembrane</keyword>
<dbReference type="Proteomes" id="UP001577267">
    <property type="component" value="Unassembled WGS sequence"/>
</dbReference>
<gene>
    <name evidence="2" type="ORF">ACE11A_25700</name>
</gene>
<feature type="transmembrane region" description="Helical" evidence="1">
    <location>
        <begin position="57"/>
        <end position="75"/>
    </location>
</feature>
<organism evidence="2 3">
    <name type="scientific">Streptomyces carpaticus</name>
    <dbReference type="NCBI Taxonomy" id="285558"/>
    <lineage>
        <taxon>Bacteria</taxon>
        <taxon>Bacillati</taxon>
        <taxon>Actinomycetota</taxon>
        <taxon>Actinomycetes</taxon>
        <taxon>Kitasatosporales</taxon>
        <taxon>Streptomycetaceae</taxon>
        <taxon>Streptomyces</taxon>
    </lineage>
</organism>
<accession>A0ABV4ZUD3</accession>
<comment type="caution">
    <text evidence="2">The sequence shown here is derived from an EMBL/GenBank/DDBJ whole genome shotgun (WGS) entry which is preliminary data.</text>
</comment>
<keyword evidence="1" id="KW-0472">Membrane</keyword>
<keyword evidence="3" id="KW-1185">Reference proteome</keyword>
<evidence type="ECO:0000313" key="3">
    <source>
        <dbReference type="Proteomes" id="UP001577267"/>
    </source>
</evidence>
<dbReference type="EMBL" id="JBHGBT010000046">
    <property type="protein sequence ID" value="MFB4197735.1"/>
    <property type="molecule type" value="Genomic_DNA"/>
</dbReference>
<reference evidence="2 3" key="1">
    <citation type="submission" date="2024-09" db="EMBL/GenBank/DDBJ databases">
        <title>Draft genome sequence of multifaceted antimicrobials producing Streptomyces sp. strain FH1.</title>
        <authorList>
            <person name="Hassan F."/>
            <person name="Ali H."/>
            <person name="Hassan N."/>
            <person name="Nawaz A."/>
        </authorList>
    </citation>
    <scope>NUCLEOTIDE SEQUENCE [LARGE SCALE GENOMIC DNA]</scope>
    <source>
        <strain evidence="2 3">FH1</strain>
    </source>
</reference>